<dbReference type="SUPFAM" id="SSF48452">
    <property type="entry name" value="TPR-like"/>
    <property type="match status" value="1"/>
</dbReference>
<proteinExistence type="predicted"/>
<dbReference type="AlphaFoldDB" id="A0A1W1I975"/>
<dbReference type="KEGG" id="nja:NSJP_3397"/>
<organism evidence="1 2">
    <name type="scientific">Nitrospira japonica</name>
    <dbReference type="NCBI Taxonomy" id="1325564"/>
    <lineage>
        <taxon>Bacteria</taxon>
        <taxon>Pseudomonadati</taxon>
        <taxon>Nitrospirota</taxon>
        <taxon>Nitrospiria</taxon>
        <taxon>Nitrospirales</taxon>
        <taxon>Nitrospiraceae</taxon>
        <taxon>Nitrospira</taxon>
    </lineage>
</organism>
<dbReference type="Proteomes" id="UP000192042">
    <property type="component" value="Chromosome I"/>
</dbReference>
<dbReference type="STRING" id="1325564.NSJP_3397"/>
<sequence>MSTEWINRLTTLQRTLTVCPTNGSARCELASLLERLNQSEEALVHWKMLLAADPNSLQAREGIARCAPKVGRPLQSPS</sequence>
<gene>
    <name evidence="1" type="ORF">NSJP_3397</name>
</gene>
<accession>A0A1W1I975</accession>
<dbReference type="Gene3D" id="1.25.40.10">
    <property type="entry name" value="Tetratricopeptide repeat domain"/>
    <property type="match status" value="1"/>
</dbReference>
<name>A0A1W1I975_9BACT</name>
<dbReference type="InterPro" id="IPR011990">
    <property type="entry name" value="TPR-like_helical_dom_sf"/>
</dbReference>
<protein>
    <submittedName>
        <fullName evidence="1">Uncharacterized protein</fullName>
    </submittedName>
</protein>
<dbReference type="EMBL" id="LT828648">
    <property type="protein sequence ID" value="SLM49564.1"/>
    <property type="molecule type" value="Genomic_DNA"/>
</dbReference>
<evidence type="ECO:0000313" key="1">
    <source>
        <dbReference type="EMBL" id="SLM49564.1"/>
    </source>
</evidence>
<keyword evidence="2" id="KW-1185">Reference proteome</keyword>
<reference evidence="1 2" key="1">
    <citation type="submission" date="2017-03" db="EMBL/GenBank/DDBJ databases">
        <authorList>
            <person name="Afonso C.L."/>
            <person name="Miller P.J."/>
            <person name="Scott M.A."/>
            <person name="Spackman E."/>
            <person name="Goraichik I."/>
            <person name="Dimitrov K.M."/>
            <person name="Suarez D.L."/>
            <person name="Swayne D.E."/>
        </authorList>
    </citation>
    <scope>NUCLEOTIDE SEQUENCE [LARGE SCALE GENOMIC DNA]</scope>
    <source>
        <strain evidence="1">Genome sequencing of Nitrospira japonica strain NJ11</strain>
    </source>
</reference>
<evidence type="ECO:0000313" key="2">
    <source>
        <dbReference type="Proteomes" id="UP000192042"/>
    </source>
</evidence>